<keyword evidence="5" id="KW-1185">Reference proteome</keyword>
<dbReference type="PANTHER" id="PTHR43156">
    <property type="entry name" value="STAGE II SPORULATION PROTEIN E-RELATED"/>
    <property type="match status" value="1"/>
</dbReference>
<protein>
    <submittedName>
        <fullName evidence="4">Serine/threonine-protein phosphatase</fullName>
    </submittedName>
</protein>
<gene>
    <name evidence="4" type="ORF">NGF19_21830</name>
</gene>
<dbReference type="SMART" id="SM00331">
    <property type="entry name" value="PP2C_SIG"/>
    <property type="match status" value="1"/>
</dbReference>
<sequence>MGARRQHVARVWQPWLSSHVLLLIPITLIVLITFADVVTPRDIVLSPLLAIAPAITAWFEGPRVTAFIGALAVAGQALTGWRHDLLLSRNILAPMAALAILSGVVVFFCVVRDRQRRQLAQVRTVAEAAQHVLLWPLPTQLGPLQLACLYQAAEEEAEIGGDLYAAARTDSGARVMIGDVRGKGLPALGEAALLLGAFREAAHQHASLPRLAAALEHSIARYLTDFEPEHEGEAGERFVTALLLEFPDDEPVIRMTSCGHLAPMLLGPYHTVTMPSLHPAPPLGIGLTDPDQHALDVVPFGPGDTLLLYTDGIIEARDRHGTFYPLAERAAQWAGHHPEALLHHLQRDLIAHTDGRLDDDVALIAIRRTPVPHPGHHLGRTFQTGAFRYPSESTES</sequence>
<keyword evidence="2" id="KW-1133">Transmembrane helix</keyword>
<dbReference type="Gene3D" id="3.60.40.10">
    <property type="entry name" value="PPM-type phosphatase domain"/>
    <property type="match status" value="1"/>
</dbReference>
<dbReference type="EMBL" id="JAMWMR010000021">
    <property type="protein sequence ID" value="MCN9243391.1"/>
    <property type="molecule type" value="Genomic_DNA"/>
</dbReference>
<keyword evidence="2" id="KW-0812">Transmembrane</keyword>
<evidence type="ECO:0000313" key="5">
    <source>
        <dbReference type="Proteomes" id="UP001523219"/>
    </source>
</evidence>
<evidence type="ECO:0000313" key="4">
    <source>
        <dbReference type="EMBL" id="MCN9243391.1"/>
    </source>
</evidence>
<name>A0ABT0ZIK4_9ACTN</name>
<accession>A0ABT0ZIK4</accession>
<keyword evidence="2" id="KW-0472">Membrane</keyword>
<dbReference type="Pfam" id="PF07228">
    <property type="entry name" value="SpoIIE"/>
    <property type="match status" value="1"/>
</dbReference>
<dbReference type="Proteomes" id="UP001523219">
    <property type="component" value="Unassembled WGS sequence"/>
</dbReference>
<dbReference type="InterPro" id="IPR036457">
    <property type="entry name" value="PPM-type-like_dom_sf"/>
</dbReference>
<organism evidence="4 5">
    <name type="scientific">Streptomyces macrolidinus</name>
    <dbReference type="NCBI Taxonomy" id="2952607"/>
    <lineage>
        <taxon>Bacteria</taxon>
        <taxon>Bacillati</taxon>
        <taxon>Actinomycetota</taxon>
        <taxon>Actinomycetes</taxon>
        <taxon>Kitasatosporales</taxon>
        <taxon>Streptomycetaceae</taxon>
        <taxon>Streptomyces</taxon>
    </lineage>
</organism>
<feature type="transmembrane region" description="Helical" evidence="2">
    <location>
        <begin position="20"/>
        <end position="39"/>
    </location>
</feature>
<evidence type="ECO:0000256" key="1">
    <source>
        <dbReference type="ARBA" id="ARBA00022801"/>
    </source>
</evidence>
<proteinExistence type="predicted"/>
<reference evidence="4 5" key="1">
    <citation type="submission" date="2022-05" db="EMBL/GenBank/DDBJ databases">
        <title>Streptomyces sp. nov. RY43-2 isolated from soil of a peat swamp forest.</title>
        <authorList>
            <person name="Kanchanasin P."/>
            <person name="Tanasupawat S."/>
            <person name="Phongsopitanun W."/>
        </authorList>
    </citation>
    <scope>NUCLEOTIDE SEQUENCE [LARGE SCALE GENOMIC DNA]</scope>
    <source>
        <strain evidence="4 5">RY43-2</strain>
    </source>
</reference>
<evidence type="ECO:0000259" key="3">
    <source>
        <dbReference type="SMART" id="SM00331"/>
    </source>
</evidence>
<feature type="domain" description="PPM-type phosphatase" evidence="3">
    <location>
        <begin position="144"/>
        <end position="368"/>
    </location>
</feature>
<dbReference type="RefSeq" id="WP_252426766.1">
    <property type="nucleotide sequence ID" value="NZ_JAMWMR010000021.1"/>
</dbReference>
<dbReference type="InterPro" id="IPR052016">
    <property type="entry name" value="Bact_Sigma-Reg"/>
</dbReference>
<comment type="caution">
    <text evidence="4">The sequence shown here is derived from an EMBL/GenBank/DDBJ whole genome shotgun (WGS) entry which is preliminary data.</text>
</comment>
<evidence type="ECO:0000256" key="2">
    <source>
        <dbReference type="SAM" id="Phobius"/>
    </source>
</evidence>
<keyword evidence="1" id="KW-0378">Hydrolase</keyword>
<dbReference type="PANTHER" id="PTHR43156:SF2">
    <property type="entry name" value="STAGE II SPORULATION PROTEIN E"/>
    <property type="match status" value="1"/>
</dbReference>
<dbReference type="InterPro" id="IPR001932">
    <property type="entry name" value="PPM-type_phosphatase-like_dom"/>
</dbReference>
<feature type="transmembrane region" description="Helical" evidence="2">
    <location>
        <begin position="91"/>
        <end position="111"/>
    </location>
</feature>